<dbReference type="Proteomes" id="UP001357733">
    <property type="component" value="Unassembled WGS sequence"/>
</dbReference>
<protein>
    <submittedName>
        <fullName evidence="2">LPXTG cell wall anchor domain-containing protein</fullName>
    </submittedName>
</protein>
<name>A0AAW9MS86_9FIRM</name>
<keyword evidence="3" id="KW-1185">Reference proteome</keyword>
<comment type="caution">
    <text evidence="2">The sequence shown here is derived from an EMBL/GenBank/DDBJ whole genome shotgun (WGS) entry which is preliminary data.</text>
</comment>
<proteinExistence type="predicted"/>
<keyword evidence="1" id="KW-0472">Membrane</keyword>
<keyword evidence="1" id="KW-0812">Transmembrane</keyword>
<accession>A0AAW9MS86</accession>
<organism evidence="2 3">
    <name type="scientific">Citroniella saccharovorans</name>
    <dbReference type="NCBI Taxonomy" id="2053367"/>
    <lineage>
        <taxon>Bacteria</taxon>
        <taxon>Bacillati</taxon>
        <taxon>Bacillota</taxon>
        <taxon>Tissierellia</taxon>
        <taxon>Tissierellales</taxon>
        <taxon>Peptoniphilaceae</taxon>
        <taxon>Citroniella</taxon>
    </lineage>
</organism>
<evidence type="ECO:0000313" key="2">
    <source>
        <dbReference type="EMBL" id="MEB3428830.1"/>
    </source>
</evidence>
<dbReference type="RefSeq" id="WP_324618863.1">
    <property type="nucleotide sequence ID" value="NZ_JAYKOT010000001.1"/>
</dbReference>
<feature type="transmembrane region" description="Helical" evidence="1">
    <location>
        <begin position="53"/>
        <end position="72"/>
    </location>
</feature>
<reference evidence="2 3" key="1">
    <citation type="submission" date="2024-01" db="EMBL/GenBank/DDBJ databases">
        <title>Complete genome sequence of Citroniella saccharovorans strain M6.X9, isolated from human fecal sample.</title>
        <authorList>
            <person name="Cheng G."/>
            <person name="Westerholm M."/>
            <person name="Schnurer A."/>
        </authorList>
    </citation>
    <scope>NUCLEOTIDE SEQUENCE [LARGE SCALE GENOMIC DNA]</scope>
    <source>
        <strain evidence="2 3">DSM 29873</strain>
    </source>
</reference>
<evidence type="ECO:0000313" key="3">
    <source>
        <dbReference type="Proteomes" id="UP001357733"/>
    </source>
</evidence>
<sequence length="89" mass="10087">MRTQLEKRKKVEKEFELIVDEGGMTDPNMGPDGEIIDPNMNVNPDEAMGIKKFIPYITAGVLLLAIAIFLILKKRKNKKSAKELEIDEN</sequence>
<gene>
    <name evidence="2" type="ORF">VLK81_02125</name>
</gene>
<dbReference type="AlphaFoldDB" id="A0AAW9MS86"/>
<dbReference type="EMBL" id="JAYKOT010000001">
    <property type="protein sequence ID" value="MEB3428830.1"/>
    <property type="molecule type" value="Genomic_DNA"/>
</dbReference>
<keyword evidence="1" id="KW-1133">Transmembrane helix</keyword>
<dbReference type="NCBIfam" id="TIGR01167">
    <property type="entry name" value="LPXTG_anchor"/>
    <property type="match status" value="1"/>
</dbReference>
<evidence type="ECO:0000256" key="1">
    <source>
        <dbReference type="SAM" id="Phobius"/>
    </source>
</evidence>